<organism evidence="2 3">
    <name type="scientific">Actinokineospora terrae</name>
    <dbReference type="NCBI Taxonomy" id="155974"/>
    <lineage>
        <taxon>Bacteria</taxon>
        <taxon>Bacillati</taxon>
        <taxon>Actinomycetota</taxon>
        <taxon>Actinomycetes</taxon>
        <taxon>Pseudonocardiales</taxon>
        <taxon>Pseudonocardiaceae</taxon>
        <taxon>Actinokineospora</taxon>
    </lineage>
</organism>
<protein>
    <submittedName>
        <fullName evidence="2">HNH endonuclease</fullName>
    </submittedName>
</protein>
<keyword evidence="2" id="KW-0255">Endonuclease</keyword>
<evidence type="ECO:0000313" key="2">
    <source>
        <dbReference type="EMBL" id="SER07031.1"/>
    </source>
</evidence>
<dbReference type="Pfam" id="PF13391">
    <property type="entry name" value="HNH_2"/>
    <property type="match status" value="1"/>
</dbReference>
<dbReference type="AlphaFoldDB" id="A0A1H9L6B0"/>
<dbReference type="GO" id="GO:0004519">
    <property type="term" value="F:endonuclease activity"/>
    <property type="evidence" value="ECO:0007669"/>
    <property type="project" value="UniProtKB-KW"/>
</dbReference>
<dbReference type="RefSeq" id="WP_177215390.1">
    <property type="nucleotide sequence ID" value="NZ_FOGI01000001.1"/>
</dbReference>
<sequence length="312" mass="34974">MEIAGENPTAWLVIAAGDDREHAGNDGYDDAPSQHYSWDSTVANREGPQQGHVIVLRNTKVLLGVSVIDRVDKDTADKLRHRCPACSRANFKQRKELLPRYVCSSCKHEFDEPESRLEQVTTYRTDHAASWTDLHGVLTKQQLRDLCFSTGSQLSIRPFRYDAFRALLGERSDLPQLGLVEARVRAIAGGHRRAFVRVRNGQGAFRARLLKEYGDVCAFTGPTPREALEAAHLYSFAEDGEHRDEGGLLLRRDVHGLFDRGYLAVEPGGLTIDVVDALHGYEAYQALHGAVLQVELTAQQQDWVRAHWAAHR</sequence>
<keyword evidence="2" id="KW-0540">Nuclease</keyword>
<accession>A0A1H9L6B0</accession>
<keyword evidence="3" id="KW-1185">Reference proteome</keyword>
<keyword evidence="2" id="KW-0378">Hydrolase</keyword>
<gene>
    <name evidence="2" type="ORF">SAMN04487818_101478</name>
</gene>
<evidence type="ECO:0000313" key="3">
    <source>
        <dbReference type="Proteomes" id="UP000199051"/>
    </source>
</evidence>
<dbReference type="InterPro" id="IPR003615">
    <property type="entry name" value="HNH_nuc"/>
</dbReference>
<dbReference type="Proteomes" id="UP000199051">
    <property type="component" value="Unassembled WGS sequence"/>
</dbReference>
<evidence type="ECO:0000259" key="1">
    <source>
        <dbReference type="Pfam" id="PF13391"/>
    </source>
</evidence>
<proteinExistence type="predicted"/>
<name>A0A1H9L6B0_9PSEU</name>
<dbReference type="EMBL" id="FOGI01000001">
    <property type="protein sequence ID" value="SER07031.1"/>
    <property type="molecule type" value="Genomic_DNA"/>
</dbReference>
<dbReference type="STRING" id="155974.SAMN04487818_101478"/>
<feature type="domain" description="HNH nuclease" evidence="1">
    <location>
        <begin position="217"/>
        <end position="266"/>
    </location>
</feature>
<reference evidence="3" key="1">
    <citation type="submission" date="2016-10" db="EMBL/GenBank/DDBJ databases">
        <authorList>
            <person name="Varghese N."/>
            <person name="Submissions S."/>
        </authorList>
    </citation>
    <scope>NUCLEOTIDE SEQUENCE [LARGE SCALE GENOMIC DNA]</scope>
    <source>
        <strain evidence="3">DSM 44260</strain>
    </source>
</reference>